<dbReference type="PIRSF" id="PIRSF031900">
    <property type="entry name" value="UCP031900"/>
    <property type="match status" value="1"/>
</dbReference>
<dbReference type="InterPro" id="IPR014567">
    <property type="entry name" value="UCP031900"/>
</dbReference>
<proteinExistence type="predicted"/>
<dbReference type="KEGG" id="sflv:IC614_08920"/>
<dbReference type="Proteomes" id="UP000594873">
    <property type="component" value="Chromosome"/>
</dbReference>
<sequence length="326" mass="34698">MVNVLPALKRLRRIVPPLIALPLLASVIQPPRYGGELLARQAQLVFTPLALDADDPARRRLGELLYLGGWAVQSADARFGGLSALHVDDGDAIALSDGGDLVRWRLGGGAATIQPLAQGPGAAFTKRNRDSESLVAGEGRLWIGYEGANEIWTYDPLTLAPLGRAAPRAMAGWGRNAGAEAMARLPGGRFLILEEAAAGADGTVAALLMNGDPADPATETAALRYRPPAGYRPVDVAALADGRLLILNRRFSLFGGFTAKLVMARIAGGSIEVEREIAHFAPPVVTDNYEALALTQENGRQILWLASDDNFNPLQRTLLLKFELGG</sequence>
<evidence type="ECO:0000313" key="2">
    <source>
        <dbReference type="EMBL" id="QPQ54458.1"/>
    </source>
</evidence>
<dbReference type="Pfam" id="PF13449">
    <property type="entry name" value="Phytase-like"/>
    <property type="match status" value="1"/>
</dbReference>
<gene>
    <name evidence="2" type="ORF">IC614_08920</name>
</gene>
<accession>A0A7T2LLK0</accession>
<feature type="domain" description="Phytase-like" evidence="1">
    <location>
        <begin position="78"/>
        <end position="311"/>
    </location>
</feature>
<reference evidence="2 3" key="1">
    <citation type="submission" date="2020-11" db="EMBL/GenBank/DDBJ databases">
        <title>Genome seq and assembly of Sphingosinicella sp.</title>
        <authorList>
            <person name="Chhetri G."/>
        </authorList>
    </citation>
    <scope>NUCLEOTIDE SEQUENCE [LARGE SCALE GENOMIC DNA]</scope>
    <source>
        <strain evidence="2 3">UDD2</strain>
    </source>
</reference>
<protein>
    <submittedName>
        <fullName evidence="2">Esterase-like activity of phytase family protein</fullName>
    </submittedName>
</protein>
<organism evidence="2 3">
    <name type="scientific">Allosphingosinicella flava</name>
    <dbReference type="NCBI Taxonomy" id="2771430"/>
    <lineage>
        <taxon>Bacteria</taxon>
        <taxon>Pseudomonadati</taxon>
        <taxon>Pseudomonadota</taxon>
        <taxon>Alphaproteobacteria</taxon>
        <taxon>Sphingomonadales</taxon>
        <taxon>Sphingomonadaceae</taxon>
        <taxon>Allosphingosinicella</taxon>
    </lineage>
</organism>
<dbReference type="AlphaFoldDB" id="A0A7T2LLK0"/>
<dbReference type="InterPro" id="IPR027372">
    <property type="entry name" value="Phytase-like_dom"/>
</dbReference>
<dbReference type="EMBL" id="CP065592">
    <property type="protein sequence ID" value="QPQ54458.1"/>
    <property type="molecule type" value="Genomic_DNA"/>
</dbReference>
<name>A0A7T2LLK0_9SPHN</name>
<keyword evidence="3" id="KW-1185">Reference proteome</keyword>
<dbReference type="SUPFAM" id="SSF63829">
    <property type="entry name" value="Calcium-dependent phosphotriesterase"/>
    <property type="match status" value="1"/>
</dbReference>
<evidence type="ECO:0000259" key="1">
    <source>
        <dbReference type="Pfam" id="PF13449"/>
    </source>
</evidence>
<dbReference type="RefSeq" id="WP_200970984.1">
    <property type="nucleotide sequence ID" value="NZ_CP065592.1"/>
</dbReference>
<evidence type="ECO:0000313" key="3">
    <source>
        <dbReference type="Proteomes" id="UP000594873"/>
    </source>
</evidence>